<evidence type="ECO:0000313" key="2">
    <source>
        <dbReference type="EMBL" id="CAG8626349.1"/>
    </source>
</evidence>
<name>A0A9N9D3G5_9GLOM</name>
<proteinExistence type="predicted"/>
<keyword evidence="3" id="KW-1185">Reference proteome</keyword>
<comment type="caution">
    <text evidence="2">The sequence shown here is derived from an EMBL/GenBank/DDBJ whole genome shotgun (WGS) entry which is preliminary data.</text>
</comment>
<dbReference type="EMBL" id="CAJVPZ010011069">
    <property type="protein sequence ID" value="CAG8626349.1"/>
    <property type="molecule type" value="Genomic_DNA"/>
</dbReference>
<protein>
    <submittedName>
        <fullName evidence="2">12586_t:CDS:1</fullName>
    </submittedName>
</protein>
<accession>A0A9N9D3G5</accession>
<sequence length="53" mass="6279">MEHWLRTFIDQKKSFLAGNKEDDTESNKFDDKENNLSITNPPVTKHKERSETK</sequence>
<organism evidence="2 3">
    <name type="scientific">Racocetra fulgida</name>
    <dbReference type="NCBI Taxonomy" id="60492"/>
    <lineage>
        <taxon>Eukaryota</taxon>
        <taxon>Fungi</taxon>
        <taxon>Fungi incertae sedis</taxon>
        <taxon>Mucoromycota</taxon>
        <taxon>Glomeromycotina</taxon>
        <taxon>Glomeromycetes</taxon>
        <taxon>Diversisporales</taxon>
        <taxon>Gigasporaceae</taxon>
        <taxon>Racocetra</taxon>
    </lineage>
</organism>
<feature type="compositionally biased region" description="Basic and acidic residues" evidence="1">
    <location>
        <begin position="16"/>
        <end position="34"/>
    </location>
</feature>
<gene>
    <name evidence="2" type="ORF">RFULGI_LOCUS7552</name>
</gene>
<dbReference type="AlphaFoldDB" id="A0A9N9D3G5"/>
<feature type="region of interest" description="Disordered" evidence="1">
    <location>
        <begin position="16"/>
        <end position="53"/>
    </location>
</feature>
<evidence type="ECO:0000313" key="3">
    <source>
        <dbReference type="Proteomes" id="UP000789396"/>
    </source>
</evidence>
<dbReference type="Proteomes" id="UP000789396">
    <property type="component" value="Unassembled WGS sequence"/>
</dbReference>
<feature type="non-terminal residue" evidence="2">
    <location>
        <position position="53"/>
    </location>
</feature>
<reference evidence="2" key="1">
    <citation type="submission" date="2021-06" db="EMBL/GenBank/DDBJ databases">
        <authorList>
            <person name="Kallberg Y."/>
            <person name="Tangrot J."/>
            <person name="Rosling A."/>
        </authorList>
    </citation>
    <scope>NUCLEOTIDE SEQUENCE</scope>
    <source>
        <strain evidence="2">IN212</strain>
    </source>
</reference>
<dbReference type="OrthoDB" id="2412040at2759"/>
<evidence type="ECO:0000256" key="1">
    <source>
        <dbReference type="SAM" id="MobiDB-lite"/>
    </source>
</evidence>